<dbReference type="EMBL" id="JAGQHR010000094">
    <property type="protein sequence ID" value="MCA9726995.1"/>
    <property type="molecule type" value="Genomic_DNA"/>
</dbReference>
<feature type="domain" description="N-acetyltransferase" evidence="1">
    <location>
        <begin position="20"/>
        <end position="191"/>
    </location>
</feature>
<dbReference type="Gene3D" id="3.40.630.30">
    <property type="match status" value="1"/>
</dbReference>
<dbReference type="InterPro" id="IPR016181">
    <property type="entry name" value="Acyl_CoA_acyltransferase"/>
</dbReference>
<accession>A0A956LZB1</accession>
<evidence type="ECO:0000259" key="1">
    <source>
        <dbReference type="PROSITE" id="PS51186"/>
    </source>
</evidence>
<dbReference type="InterPro" id="IPR000182">
    <property type="entry name" value="GNAT_dom"/>
</dbReference>
<name>A0A956LZB1_UNCEI</name>
<dbReference type="GO" id="GO:0005737">
    <property type="term" value="C:cytoplasm"/>
    <property type="evidence" value="ECO:0007669"/>
    <property type="project" value="TreeGrafter"/>
</dbReference>
<dbReference type="Proteomes" id="UP000697710">
    <property type="component" value="Unassembled WGS sequence"/>
</dbReference>
<sequence length="213" mass="24605">MKRADAQAAQKFPELRTERLLLRQITPRDRAAIYEIFSDDETLEHYDIDPIREKEEASELIAFFADRERRGIGIRWAIALSKPTIQVGARGTRSKASEPKLIGTCGFNRFERSEARRGVVGYDLSRSQWGHGYVPEAMEAVIRYGFEELHLNRIEAYVEPGNARSIRVMEKLGFTREGLLRQFAFYRRAARDQLCFSLLAAEWRRSHGSAHEN</sequence>
<gene>
    <name evidence="2" type="ORF">KC729_04875</name>
</gene>
<comment type="caution">
    <text evidence="2">The sequence shown here is derived from an EMBL/GenBank/DDBJ whole genome shotgun (WGS) entry which is preliminary data.</text>
</comment>
<dbReference type="PANTHER" id="PTHR43792">
    <property type="entry name" value="GNAT FAMILY, PUTATIVE (AFU_ORTHOLOGUE AFUA_3G00765)-RELATED-RELATED"/>
    <property type="match status" value="1"/>
</dbReference>
<dbReference type="SUPFAM" id="SSF55729">
    <property type="entry name" value="Acyl-CoA N-acyltransferases (Nat)"/>
    <property type="match status" value="1"/>
</dbReference>
<reference evidence="2" key="2">
    <citation type="journal article" date="2021" name="Microbiome">
        <title>Successional dynamics and alternative stable states in a saline activated sludge microbial community over 9 years.</title>
        <authorList>
            <person name="Wang Y."/>
            <person name="Ye J."/>
            <person name="Ju F."/>
            <person name="Liu L."/>
            <person name="Boyd J.A."/>
            <person name="Deng Y."/>
            <person name="Parks D.H."/>
            <person name="Jiang X."/>
            <person name="Yin X."/>
            <person name="Woodcroft B.J."/>
            <person name="Tyson G.W."/>
            <person name="Hugenholtz P."/>
            <person name="Polz M.F."/>
            <person name="Zhang T."/>
        </authorList>
    </citation>
    <scope>NUCLEOTIDE SEQUENCE</scope>
    <source>
        <strain evidence="2">HKST-UBA01</strain>
    </source>
</reference>
<protein>
    <submittedName>
        <fullName evidence="2">GNAT family N-acetyltransferase</fullName>
    </submittedName>
</protein>
<proteinExistence type="predicted"/>
<dbReference type="PROSITE" id="PS51186">
    <property type="entry name" value="GNAT"/>
    <property type="match status" value="1"/>
</dbReference>
<evidence type="ECO:0000313" key="2">
    <source>
        <dbReference type="EMBL" id="MCA9726995.1"/>
    </source>
</evidence>
<evidence type="ECO:0000313" key="3">
    <source>
        <dbReference type="Proteomes" id="UP000697710"/>
    </source>
</evidence>
<dbReference type="Pfam" id="PF13302">
    <property type="entry name" value="Acetyltransf_3"/>
    <property type="match status" value="1"/>
</dbReference>
<reference evidence="2" key="1">
    <citation type="submission" date="2020-04" db="EMBL/GenBank/DDBJ databases">
        <authorList>
            <person name="Zhang T."/>
        </authorList>
    </citation>
    <scope>NUCLEOTIDE SEQUENCE</scope>
    <source>
        <strain evidence="2">HKST-UBA01</strain>
    </source>
</reference>
<dbReference type="GO" id="GO:0008999">
    <property type="term" value="F:protein-N-terminal-alanine acetyltransferase activity"/>
    <property type="evidence" value="ECO:0007669"/>
    <property type="project" value="TreeGrafter"/>
</dbReference>
<dbReference type="AlphaFoldDB" id="A0A956LZB1"/>
<dbReference type="InterPro" id="IPR051531">
    <property type="entry name" value="N-acetyltransferase"/>
</dbReference>
<organism evidence="2 3">
    <name type="scientific">Eiseniibacteriota bacterium</name>
    <dbReference type="NCBI Taxonomy" id="2212470"/>
    <lineage>
        <taxon>Bacteria</taxon>
        <taxon>Candidatus Eiseniibacteriota</taxon>
    </lineage>
</organism>
<dbReference type="PANTHER" id="PTHR43792:SF9">
    <property type="entry name" value="RIBOSOMAL-PROTEIN-ALANINE ACETYLTRANSFERASE"/>
    <property type="match status" value="1"/>
</dbReference>